<dbReference type="Proteomes" id="UP000623467">
    <property type="component" value="Unassembled WGS sequence"/>
</dbReference>
<dbReference type="EMBL" id="JACAZH010000006">
    <property type="protein sequence ID" value="KAF7366634.1"/>
    <property type="molecule type" value="Genomic_DNA"/>
</dbReference>
<accession>A0A8H6YXR0</accession>
<evidence type="ECO:0000313" key="4">
    <source>
        <dbReference type="Proteomes" id="UP000623467"/>
    </source>
</evidence>
<feature type="compositionally biased region" description="Polar residues" evidence="1">
    <location>
        <begin position="195"/>
        <end position="204"/>
    </location>
</feature>
<reference evidence="3" key="1">
    <citation type="submission" date="2020-05" db="EMBL/GenBank/DDBJ databases">
        <title>Mycena genomes resolve the evolution of fungal bioluminescence.</title>
        <authorList>
            <person name="Tsai I.J."/>
        </authorList>
    </citation>
    <scope>NUCLEOTIDE SEQUENCE</scope>
    <source>
        <strain evidence="3">160909Yilan</strain>
    </source>
</reference>
<keyword evidence="2" id="KW-0732">Signal</keyword>
<proteinExistence type="predicted"/>
<dbReference type="OrthoDB" id="3069598at2759"/>
<dbReference type="AlphaFoldDB" id="A0A8H6YXR0"/>
<evidence type="ECO:0000313" key="3">
    <source>
        <dbReference type="EMBL" id="KAF7366634.1"/>
    </source>
</evidence>
<feature type="compositionally biased region" description="Low complexity" evidence="1">
    <location>
        <begin position="99"/>
        <end position="112"/>
    </location>
</feature>
<evidence type="ECO:0000256" key="2">
    <source>
        <dbReference type="SAM" id="SignalP"/>
    </source>
</evidence>
<protein>
    <submittedName>
        <fullName evidence="3">Uncharacterized protein</fullName>
    </submittedName>
</protein>
<feature type="chain" id="PRO_5034487428" evidence="2">
    <location>
        <begin position="19"/>
        <end position="302"/>
    </location>
</feature>
<organism evidence="3 4">
    <name type="scientific">Mycena sanguinolenta</name>
    <dbReference type="NCBI Taxonomy" id="230812"/>
    <lineage>
        <taxon>Eukaryota</taxon>
        <taxon>Fungi</taxon>
        <taxon>Dikarya</taxon>
        <taxon>Basidiomycota</taxon>
        <taxon>Agaricomycotina</taxon>
        <taxon>Agaricomycetes</taxon>
        <taxon>Agaricomycetidae</taxon>
        <taxon>Agaricales</taxon>
        <taxon>Marasmiineae</taxon>
        <taxon>Mycenaceae</taxon>
        <taxon>Mycena</taxon>
    </lineage>
</organism>
<sequence>MYAFKFALLVLSATAAYAYPISPKNPDSLAAIRPEHNLSRTLQNAQVKGDEKRQIHNADYQANGPPPSPNPGPAQDSSSPSPASPAPSEPAPKAKRFNPASWSGPSVSSSPRSLEKANNEADKRQIRNADYQANPGPTQESSSPANPPAAAPSSSAPQDKRTDSPSEHIVPLSPGSHAEDDDVSWKKSDIFGHQGLNTPVSVLPSNGDDDLLDSRERDGSTTPKKRSIGNTFGASVFTHRGPQPKLVSSLADDYLYGERRRTVEELTNMHNRNFNHEAVTRWSRAEVERMQVWSKLGRSNLD</sequence>
<keyword evidence="4" id="KW-1185">Reference proteome</keyword>
<feature type="compositionally biased region" description="Basic and acidic residues" evidence="1">
    <location>
        <begin position="113"/>
        <end position="127"/>
    </location>
</feature>
<feature type="signal peptide" evidence="2">
    <location>
        <begin position="1"/>
        <end position="18"/>
    </location>
</feature>
<gene>
    <name evidence="3" type="ORF">MSAN_00921300</name>
</gene>
<evidence type="ECO:0000256" key="1">
    <source>
        <dbReference type="SAM" id="MobiDB-lite"/>
    </source>
</evidence>
<comment type="caution">
    <text evidence="3">The sequence shown here is derived from an EMBL/GenBank/DDBJ whole genome shotgun (WGS) entry which is preliminary data.</text>
</comment>
<name>A0A8H6YXR0_9AGAR</name>
<feature type="region of interest" description="Disordered" evidence="1">
    <location>
        <begin position="43"/>
        <end position="233"/>
    </location>
</feature>